<evidence type="ECO:0000313" key="2">
    <source>
        <dbReference type="Proteomes" id="UP000606600"/>
    </source>
</evidence>
<reference evidence="1 2" key="1">
    <citation type="submission" date="2020-09" db="EMBL/GenBank/DDBJ databases">
        <title>Novel species of Mucilaginibacter isolated from a glacier on the Tibetan Plateau.</title>
        <authorList>
            <person name="Liu Q."/>
            <person name="Xin Y.-H."/>
        </authorList>
    </citation>
    <scope>NUCLEOTIDE SEQUENCE [LARGE SCALE GENOMIC DNA]</scope>
    <source>
        <strain evidence="1 2">ZT4R22</strain>
    </source>
</reference>
<name>A0ABR7WNR2_9SPHI</name>
<accession>A0ABR7WNR2</accession>
<dbReference type="Proteomes" id="UP000606600">
    <property type="component" value="Unassembled WGS sequence"/>
</dbReference>
<comment type="caution">
    <text evidence="1">The sequence shown here is derived from an EMBL/GenBank/DDBJ whole genome shotgun (WGS) entry which is preliminary data.</text>
</comment>
<organism evidence="1 2">
    <name type="scientific">Mucilaginibacter pankratovii</name>
    <dbReference type="NCBI Taxonomy" id="2772110"/>
    <lineage>
        <taxon>Bacteria</taxon>
        <taxon>Pseudomonadati</taxon>
        <taxon>Bacteroidota</taxon>
        <taxon>Sphingobacteriia</taxon>
        <taxon>Sphingobacteriales</taxon>
        <taxon>Sphingobacteriaceae</taxon>
        <taxon>Mucilaginibacter</taxon>
    </lineage>
</organism>
<proteinExistence type="predicted"/>
<dbReference type="Pfam" id="PF13489">
    <property type="entry name" value="Methyltransf_23"/>
    <property type="match status" value="1"/>
</dbReference>
<dbReference type="Gene3D" id="3.40.50.150">
    <property type="entry name" value="Vaccinia Virus protein VP39"/>
    <property type="match status" value="1"/>
</dbReference>
<dbReference type="PANTHER" id="PTHR43861:SF6">
    <property type="entry name" value="METHYLTRANSFERASE TYPE 11"/>
    <property type="match status" value="1"/>
</dbReference>
<dbReference type="InterPro" id="IPR029063">
    <property type="entry name" value="SAM-dependent_MTases_sf"/>
</dbReference>
<sequence>MSDYRDYQYQDNAIMHNLIYTLRPLLKMLDKDKNRCILDLGCGNGYLVNHLISLGYNAYGTDASEQGIAIAAEGNPGRFFVQDLSNNELPPELQGLQFDTIISTEVIEHLYDPEKFIDFCKQALIANGELIISTPYHGYLKNLLLSITNRWDEHMSPLWLGGHIKMWSAKTLGSLLSGKGFTVTQFEGCGRIPYLWMSMIIKARLN</sequence>
<keyword evidence="1" id="KW-0808">Transferase</keyword>
<gene>
    <name evidence="1" type="ORF">IDJ77_09075</name>
</gene>
<protein>
    <submittedName>
        <fullName evidence="1">Class I SAM-dependent methyltransferase</fullName>
    </submittedName>
</protein>
<dbReference type="GO" id="GO:0032259">
    <property type="term" value="P:methylation"/>
    <property type="evidence" value="ECO:0007669"/>
    <property type="project" value="UniProtKB-KW"/>
</dbReference>
<dbReference type="CDD" id="cd02440">
    <property type="entry name" value="AdoMet_MTases"/>
    <property type="match status" value="1"/>
</dbReference>
<dbReference type="RefSeq" id="WP_191188628.1">
    <property type="nucleotide sequence ID" value="NZ_JACWMY010000004.1"/>
</dbReference>
<dbReference type="PANTHER" id="PTHR43861">
    <property type="entry name" value="TRANS-ACONITATE 2-METHYLTRANSFERASE-RELATED"/>
    <property type="match status" value="1"/>
</dbReference>
<evidence type="ECO:0000313" key="1">
    <source>
        <dbReference type="EMBL" id="MBD1363958.1"/>
    </source>
</evidence>
<dbReference type="EMBL" id="JACWMY010000004">
    <property type="protein sequence ID" value="MBD1363958.1"/>
    <property type="molecule type" value="Genomic_DNA"/>
</dbReference>
<dbReference type="SUPFAM" id="SSF53335">
    <property type="entry name" value="S-adenosyl-L-methionine-dependent methyltransferases"/>
    <property type="match status" value="1"/>
</dbReference>
<keyword evidence="1" id="KW-0489">Methyltransferase</keyword>
<keyword evidence="2" id="KW-1185">Reference proteome</keyword>
<dbReference type="GO" id="GO:0008168">
    <property type="term" value="F:methyltransferase activity"/>
    <property type="evidence" value="ECO:0007669"/>
    <property type="project" value="UniProtKB-KW"/>
</dbReference>